<sequence>MSQAKSRIAGRIAAFALAAGLLLSALPAVSAGESTPGQRELGSNRYTQVLAESEALTGFDLEGFELLMENETLAVYYRGQTGGIRVQDKRSGYVWGMMAQDKPENLNTRWAAIANSLVMAEVYDSQDKLVFAGAQNMECTVRGNTAVMDVYFAEWQLGFTFEMTLNENALTFSMSDDSIREEGEYRLASVTFAPFFGAVEGDSVPGYVFLPDGCGALMRFLSPRNYLQGYAKRIYGADYAIDAINSAYTGAQNTTLEEQTVTLPVFGMTHGERQNAFLAVAQHGEEYSTITADPAGLVCDYTRASVKFVYRQMYEQPISRVGVGVQTVQAQPNRVDPQIGYYFLTGQDAGYTGMARQYQSLLVEAGVLTRREWDETVPLRVDFLAADVQKEFIGTSVNVATSAEAVLETAEQLRQAGVEGLSVGLLGWQKGGLHGYDKTASASKTVYGGLDALEQLGQEVPLSLVADPFSAKEGQFNTRSEGAISLSQTLVMKQGDEDAFLGDTYYLKPAAGLEALQAQTRQLTDAGLENFVFNGLGELLYGEYLTQESTSRTQVRQQVEQAAGELEQLCDPLTLTRPNAYLLAYAGACDQTPMTGSQFLYETDTVPFLQMVLSGYVELYAPYTNLSFYSQLDLLKMIDFNTCPTYLLTEKDNYALRNTASADLCSTAAREWVDSVAETYRTVSEVLGEVRGQVQLDRRVLETGLVENTYEEGVVYVNYNETARTLPGGTTLPALSAVYLEGGDAR</sequence>
<dbReference type="InterPro" id="IPR043751">
    <property type="entry name" value="DUF5696"/>
</dbReference>
<feature type="signal peptide" evidence="1">
    <location>
        <begin position="1"/>
        <end position="30"/>
    </location>
</feature>
<comment type="caution">
    <text evidence="2">The sequence shown here is derived from an EMBL/GenBank/DDBJ whole genome shotgun (WGS) entry which is preliminary data.</text>
</comment>
<organism evidence="2 3">
    <name type="scientific">Candidatus Allofournierella merdipullorum</name>
    <dbReference type="NCBI Taxonomy" id="2838595"/>
    <lineage>
        <taxon>Bacteria</taxon>
        <taxon>Bacillati</taxon>
        <taxon>Bacillota</taxon>
        <taxon>Clostridia</taxon>
        <taxon>Eubacteriales</taxon>
        <taxon>Oscillospiraceae</taxon>
        <taxon>Allofournierella</taxon>
    </lineage>
</organism>
<name>A0A9D2E6V5_9FIRM</name>
<evidence type="ECO:0000313" key="3">
    <source>
        <dbReference type="Proteomes" id="UP000824035"/>
    </source>
</evidence>
<keyword evidence="1" id="KW-0732">Signal</keyword>
<evidence type="ECO:0000256" key="1">
    <source>
        <dbReference type="SAM" id="SignalP"/>
    </source>
</evidence>
<reference evidence="2" key="2">
    <citation type="submission" date="2021-04" db="EMBL/GenBank/DDBJ databases">
        <authorList>
            <person name="Gilroy R."/>
        </authorList>
    </citation>
    <scope>NUCLEOTIDE SEQUENCE</scope>
    <source>
        <strain evidence="2">ChiGjej4B4-18154</strain>
    </source>
</reference>
<protein>
    <submittedName>
        <fullName evidence="2">Uncharacterized protein</fullName>
    </submittedName>
</protein>
<dbReference type="AlphaFoldDB" id="A0A9D2E6V5"/>
<gene>
    <name evidence="2" type="ORF">H9813_11765</name>
</gene>
<evidence type="ECO:0000313" key="2">
    <source>
        <dbReference type="EMBL" id="HIZ31891.1"/>
    </source>
</evidence>
<accession>A0A9D2E6V5</accession>
<reference evidence="2" key="1">
    <citation type="journal article" date="2021" name="PeerJ">
        <title>Extensive microbial diversity within the chicken gut microbiome revealed by metagenomics and culture.</title>
        <authorList>
            <person name="Gilroy R."/>
            <person name="Ravi A."/>
            <person name="Getino M."/>
            <person name="Pursley I."/>
            <person name="Horton D.L."/>
            <person name="Alikhan N.F."/>
            <person name="Baker D."/>
            <person name="Gharbi K."/>
            <person name="Hall N."/>
            <person name="Watson M."/>
            <person name="Adriaenssens E.M."/>
            <person name="Foster-Nyarko E."/>
            <person name="Jarju S."/>
            <person name="Secka A."/>
            <person name="Antonio M."/>
            <person name="Oren A."/>
            <person name="Chaudhuri R.R."/>
            <person name="La Ragione R."/>
            <person name="Hildebrand F."/>
            <person name="Pallen M.J."/>
        </authorList>
    </citation>
    <scope>NUCLEOTIDE SEQUENCE</scope>
    <source>
        <strain evidence="2">ChiGjej4B4-18154</strain>
    </source>
</reference>
<feature type="chain" id="PRO_5039446847" evidence="1">
    <location>
        <begin position="31"/>
        <end position="746"/>
    </location>
</feature>
<dbReference type="Pfam" id="PF18952">
    <property type="entry name" value="DUF5696"/>
    <property type="match status" value="1"/>
</dbReference>
<dbReference type="Proteomes" id="UP000824035">
    <property type="component" value="Unassembled WGS sequence"/>
</dbReference>
<dbReference type="EMBL" id="DXBV01000118">
    <property type="protein sequence ID" value="HIZ31891.1"/>
    <property type="molecule type" value="Genomic_DNA"/>
</dbReference>
<proteinExistence type="predicted"/>